<dbReference type="InterPro" id="IPR008966">
    <property type="entry name" value="Adhesion_dom_sf"/>
</dbReference>
<evidence type="ECO:0000313" key="4">
    <source>
        <dbReference type="Proteomes" id="UP000832011"/>
    </source>
</evidence>
<accession>A0ABY4DZU3</accession>
<dbReference type="Pfam" id="PF00419">
    <property type="entry name" value="Fimbrial"/>
    <property type="match status" value="1"/>
</dbReference>
<feature type="chain" id="PRO_5047272349" evidence="1">
    <location>
        <begin position="19"/>
        <end position="455"/>
    </location>
</feature>
<dbReference type="InterPro" id="IPR036937">
    <property type="entry name" value="Adhesion_dom_fimbrial_sf"/>
</dbReference>
<dbReference type="SUPFAM" id="SSF49401">
    <property type="entry name" value="Bacterial adhesins"/>
    <property type="match status" value="1"/>
</dbReference>
<organism evidence="3 4">
    <name type="scientific">Vitreoscilla massiliensis</name>
    <dbReference type="NCBI Taxonomy" id="1689272"/>
    <lineage>
        <taxon>Bacteria</taxon>
        <taxon>Pseudomonadati</taxon>
        <taxon>Pseudomonadota</taxon>
        <taxon>Betaproteobacteria</taxon>
        <taxon>Neisseriales</taxon>
        <taxon>Neisseriaceae</taxon>
        <taxon>Vitreoscilla</taxon>
    </lineage>
</organism>
<evidence type="ECO:0000259" key="2">
    <source>
        <dbReference type="Pfam" id="PF00419"/>
    </source>
</evidence>
<dbReference type="Proteomes" id="UP000832011">
    <property type="component" value="Chromosome"/>
</dbReference>
<dbReference type="InterPro" id="IPR011228">
    <property type="entry name" value="UCP029766"/>
</dbReference>
<proteinExistence type="predicted"/>
<dbReference type="PIRSF" id="PIRSF029766">
    <property type="entry name" value="UCP029766"/>
    <property type="match status" value="1"/>
</dbReference>
<evidence type="ECO:0000256" key="1">
    <source>
        <dbReference type="SAM" id="SignalP"/>
    </source>
</evidence>
<dbReference type="InterPro" id="IPR000259">
    <property type="entry name" value="Adhesion_dom_fimbrial"/>
</dbReference>
<feature type="domain" description="Fimbrial-type adhesion" evidence="2">
    <location>
        <begin position="266"/>
        <end position="455"/>
    </location>
</feature>
<name>A0ABY4DZU3_9NEIS</name>
<keyword evidence="1" id="KW-0732">Signal</keyword>
<gene>
    <name evidence="3" type="ORF">LVJ82_16700</name>
</gene>
<dbReference type="PROSITE" id="PS51257">
    <property type="entry name" value="PROKAR_LIPOPROTEIN"/>
    <property type="match status" value="1"/>
</dbReference>
<feature type="signal peptide" evidence="1">
    <location>
        <begin position="1"/>
        <end position="18"/>
    </location>
</feature>
<reference evidence="3 4" key="1">
    <citation type="journal article" date="2022" name="Res Sq">
        <title>Evolution of multicellular longitudinally dividing oral cavity symbionts (Neisseriaceae).</title>
        <authorList>
            <person name="Nyongesa S."/>
            <person name="Weber P."/>
            <person name="Bernet E."/>
            <person name="Pullido F."/>
            <person name="Nieckarz M."/>
            <person name="Delaby M."/>
            <person name="Nieves C."/>
            <person name="Viehboeck T."/>
            <person name="Krause N."/>
            <person name="Rivera-Millot A."/>
            <person name="Nakamura A."/>
            <person name="Vischer N."/>
            <person name="VanNieuwenhze M."/>
            <person name="Brun Y."/>
            <person name="Cava F."/>
            <person name="Bulgheresi S."/>
            <person name="Veyrier F."/>
        </authorList>
    </citation>
    <scope>NUCLEOTIDE SEQUENCE [LARGE SCALE GENOMIC DNA]</scope>
    <source>
        <strain evidence="3 4">SN4</strain>
    </source>
</reference>
<dbReference type="Gene3D" id="2.60.40.1090">
    <property type="entry name" value="Fimbrial-type adhesion domain"/>
    <property type="match status" value="1"/>
</dbReference>
<evidence type="ECO:0000313" key="3">
    <source>
        <dbReference type="EMBL" id="UOO89062.1"/>
    </source>
</evidence>
<dbReference type="EMBL" id="CP091511">
    <property type="protein sequence ID" value="UOO89062.1"/>
    <property type="molecule type" value="Genomic_DNA"/>
</dbReference>
<dbReference type="RefSeq" id="WP_199822596.1">
    <property type="nucleotide sequence ID" value="NZ_CABKVG010000010.1"/>
</dbReference>
<keyword evidence="4" id="KW-1185">Reference proteome</keyword>
<sequence>MKFSLMVLLLSSATTATAACYRIHAATADTNPNSGYYIEPGKGTVGYWYGSTDAGGSAGNIPSIINMNNNDFQPLGSLIASGTVSFLTMKSHADTKNYDPEQVLYRCTADEKNQIREFYATNGDSAYGGMYQANPALGLSEVYTTYIFGLGIRVKNLTTGEYYSRYWKSRPLTNVDTDSKGYLLVKAKNFSDAGIELFKISYTSNNLGNPNNPNYIGNYNHSQPAAYIAFKSSTFSPNLEEGRDSAYYYNGFYLDWPGGISLYNRLTVRRSATCKVNNATPNVIFPTVAMQRLQSGAKVTVPVQVDFSCQTGSPANSGLSSGLVSGTATNQTAIGFLPDSGNIAAAKAAGLGTGGVGITHLLSDNYGQTQVTSGVGVRMYKMDGTALNFLSTLTSPGTGASGGWYPVLDEAVKLNENNGLTQYSRPFNASLEALPGKTVTPGKFNAKVQAIIQVQ</sequence>
<protein>
    <submittedName>
        <fullName evidence="3">Fimbrial protein</fullName>
    </submittedName>
</protein>